<keyword evidence="1" id="KW-1133">Transmembrane helix</keyword>
<proteinExistence type="predicted"/>
<dbReference type="AlphaFoldDB" id="A0A9P5N3N9"/>
<name>A0A9P5N3N9_9AGAM</name>
<keyword evidence="1" id="KW-0472">Membrane</keyword>
<gene>
    <name evidence="2" type="ORF">DFH94DRAFT_707372</name>
</gene>
<reference evidence="2" key="1">
    <citation type="submission" date="2019-10" db="EMBL/GenBank/DDBJ databases">
        <authorList>
            <consortium name="DOE Joint Genome Institute"/>
            <person name="Kuo A."/>
            <person name="Miyauchi S."/>
            <person name="Kiss E."/>
            <person name="Drula E."/>
            <person name="Kohler A."/>
            <person name="Sanchez-Garcia M."/>
            <person name="Andreopoulos B."/>
            <person name="Barry K.W."/>
            <person name="Bonito G."/>
            <person name="Buee M."/>
            <person name="Carver A."/>
            <person name="Chen C."/>
            <person name="Cichocki N."/>
            <person name="Clum A."/>
            <person name="Culley D."/>
            <person name="Crous P.W."/>
            <person name="Fauchery L."/>
            <person name="Girlanda M."/>
            <person name="Hayes R."/>
            <person name="Keri Z."/>
            <person name="LaButti K."/>
            <person name="Lipzen A."/>
            <person name="Lombard V."/>
            <person name="Magnuson J."/>
            <person name="Maillard F."/>
            <person name="Morin E."/>
            <person name="Murat C."/>
            <person name="Nolan M."/>
            <person name="Ohm R."/>
            <person name="Pangilinan J."/>
            <person name="Pereira M."/>
            <person name="Perotto S."/>
            <person name="Peter M."/>
            <person name="Riley R."/>
            <person name="Sitrit Y."/>
            <person name="Stielow B."/>
            <person name="Szollosi G."/>
            <person name="Zifcakova L."/>
            <person name="Stursova M."/>
            <person name="Spatafora J.W."/>
            <person name="Tedersoo L."/>
            <person name="Vaario L.-M."/>
            <person name="Yamada A."/>
            <person name="Yan M."/>
            <person name="Wang P."/>
            <person name="Xu J."/>
            <person name="Bruns T."/>
            <person name="Baldrian P."/>
            <person name="Vilgalys R."/>
            <person name="Henrissat B."/>
            <person name="Grigoriev I.V."/>
            <person name="Hibbett D."/>
            <person name="Nagy L.G."/>
            <person name="Martin F.M."/>
        </authorList>
    </citation>
    <scope>NUCLEOTIDE SEQUENCE</scope>
    <source>
        <strain evidence="2">Prilba</strain>
    </source>
</reference>
<accession>A0A9P5N3N9</accession>
<protein>
    <submittedName>
        <fullName evidence="2">Uncharacterized protein</fullName>
    </submittedName>
</protein>
<sequence length="77" mass="8461">MRARAAMATGPTYYDKDNGLKSERLERICIVAAALGLRSPSVLLIVVLHSSFLTRPTTRAAMLEYAICFLIVSFVVT</sequence>
<keyword evidence="3" id="KW-1185">Reference proteome</keyword>
<dbReference type="EMBL" id="WHVB01000002">
    <property type="protein sequence ID" value="KAF8485723.1"/>
    <property type="molecule type" value="Genomic_DNA"/>
</dbReference>
<evidence type="ECO:0000256" key="1">
    <source>
        <dbReference type="SAM" id="Phobius"/>
    </source>
</evidence>
<dbReference type="Proteomes" id="UP000759537">
    <property type="component" value="Unassembled WGS sequence"/>
</dbReference>
<organism evidence="2 3">
    <name type="scientific">Russula ochroleuca</name>
    <dbReference type="NCBI Taxonomy" id="152965"/>
    <lineage>
        <taxon>Eukaryota</taxon>
        <taxon>Fungi</taxon>
        <taxon>Dikarya</taxon>
        <taxon>Basidiomycota</taxon>
        <taxon>Agaricomycotina</taxon>
        <taxon>Agaricomycetes</taxon>
        <taxon>Russulales</taxon>
        <taxon>Russulaceae</taxon>
        <taxon>Russula</taxon>
    </lineage>
</organism>
<feature type="transmembrane region" description="Helical" evidence="1">
    <location>
        <begin position="60"/>
        <end position="76"/>
    </location>
</feature>
<evidence type="ECO:0000313" key="2">
    <source>
        <dbReference type="EMBL" id="KAF8485723.1"/>
    </source>
</evidence>
<comment type="caution">
    <text evidence="2">The sequence shown here is derived from an EMBL/GenBank/DDBJ whole genome shotgun (WGS) entry which is preliminary data.</text>
</comment>
<keyword evidence="1" id="KW-0812">Transmembrane</keyword>
<feature type="transmembrane region" description="Helical" evidence="1">
    <location>
        <begin position="28"/>
        <end position="48"/>
    </location>
</feature>
<evidence type="ECO:0000313" key="3">
    <source>
        <dbReference type="Proteomes" id="UP000759537"/>
    </source>
</evidence>
<reference evidence="2" key="2">
    <citation type="journal article" date="2020" name="Nat. Commun.">
        <title>Large-scale genome sequencing of mycorrhizal fungi provides insights into the early evolution of symbiotic traits.</title>
        <authorList>
            <person name="Miyauchi S."/>
            <person name="Kiss E."/>
            <person name="Kuo A."/>
            <person name="Drula E."/>
            <person name="Kohler A."/>
            <person name="Sanchez-Garcia M."/>
            <person name="Morin E."/>
            <person name="Andreopoulos B."/>
            <person name="Barry K.W."/>
            <person name="Bonito G."/>
            <person name="Buee M."/>
            <person name="Carver A."/>
            <person name="Chen C."/>
            <person name="Cichocki N."/>
            <person name="Clum A."/>
            <person name="Culley D."/>
            <person name="Crous P.W."/>
            <person name="Fauchery L."/>
            <person name="Girlanda M."/>
            <person name="Hayes R.D."/>
            <person name="Keri Z."/>
            <person name="LaButti K."/>
            <person name="Lipzen A."/>
            <person name="Lombard V."/>
            <person name="Magnuson J."/>
            <person name="Maillard F."/>
            <person name="Murat C."/>
            <person name="Nolan M."/>
            <person name="Ohm R.A."/>
            <person name="Pangilinan J."/>
            <person name="Pereira M.F."/>
            <person name="Perotto S."/>
            <person name="Peter M."/>
            <person name="Pfister S."/>
            <person name="Riley R."/>
            <person name="Sitrit Y."/>
            <person name="Stielow J.B."/>
            <person name="Szollosi G."/>
            <person name="Zifcakova L."/>
            <person name="Stursova M."/>
            <person name="Spatafora J.W."/>
            <person name="Tedersoo L."/>
            <person name="Vaario L.M."/>
            <person name="Yamada A."/>
            <person name="Yan M."/>
            <person name="Wang P."/>
            <person name="Xu J."/>
            <person name="Bruns T."/>
            <person name="Baldrian P."/>
            <person name="Vilgalys R."/>
            <person name="Dunand C."/>
            <person name="Henrissat B."/>
            <person name="Grigoriev I.V."/>
            <person name="Hibbett D."/>
            <person name="Nagy L.G."/>
            <person name="Martin F.M."/>
        </authorList>
    </citation>
    <scope>NUCLEOTIDE SEQUENCE</scope>
    <source>
        <strain evidence="2">Prilba</strain>
    </source>
</reference>